<keyword evidence="2" id="KW-1185">Reference proteome</keyword>
<evidence type="ECO:0000313" key="2">
    <source>
        <dbReference type="Proteomes" id="UP000572907"/>
    </source>
</evidence>
<name>A0A7W4ZZW4_9ACTN</name>
<organism evidence="1 2">
    <name type="scientific">Streptomyces violarus</name>
    <dbReference type="NCBI Taxonomy" id="67380"/>
    <lineage>
        <taxon>Bacteria</taxon>
        <taxon>Bacillati</taxon>
        <taxon>Actinomycetota</taxon>
        <taxon>Actinomycetes</taxon>
        <taxon>Kitasatosporales</taxon>
        <taxon>Streptomycetaceae</taxon>
        <taxon>Streptomyces</taxon>
    </lineage>
</organism>
<accession>A0A7W4ZZW4</accession>
<dbReference type="EMBL" id="JACHXE010000014">
    <property type="protein sequence ID" value="MBB3081582.1"/>
    <property type="molecule type" value="Genomic_DNA"/>
</dbReference>
<dbReference type="Proteomes" id="UP000572907">
    <property type="component" value="Unassembled WGS sequence"/>
</dbReference>
<dbReference type="AlphaFoldDB" id="A0A7W4ZZW4"/>
<evidence type="ECO:0000313" key="1">
    <source>
        <dbReference type="EMBL" id="MBB3081582.1"/>
    </source>
</evidence>
<gene>
    <name evidence="1" type="ORF">FHS41_008140</name>
</gene>
<proteinExistence type="predicted"/>
<protein>
    <submittedName>
        <fullName evidence="1">Uncharacterized protein</fullName>
    </submittedName>
</protein>
<comment type="caution">
    <text evidence="1">The sequence shown here is derived from an EMBL/GenBank/DDBJ whole genome shotgun (WGS) entry which is preliminary data.</text>
</comment>
<reference evidence="1 2" key="1">
    <citation type="submission" date="2020-08" db="EMBL/GenBank/DDBJ databases">
        <title>Genomic Encyclopedia of Type Strains, Phase III (KMG-III): the genomes of soil and plant-associated and newly described type strains.</title>
        <authorList>
            <person name="Whitman W."/>
        </authorList>
    </citation>
    <scope>NUCLEOTIDE SEQUENCE [LARGE SCALE GENOMIC DNA]</scope>
    <source>
        <strain evidence="1 2">CECT 3237</strain>
    </source>
</reference>
<sequence>MLVVLALLAGGLAVESWRRGNALEARGRTIASRTLTEESGRLFETHPVTSVRMAMAA</sequence>